<accession>A0A5C4TJ16</accession>
<dbReference type="AlphaFoldDB" id="A0A5C4TJ16"/>
<comment type="caution">
    <text evidence="1">The sequence shown here is derived from an EMBL/GenBank/DDBJ whole genome shotgun (WGS) entry which is preliminary data.</text>
</comment>
<reference evidence="1 2" key="1">
    <citation type="submission" date="2018-05" db="EMBL/GenBank/DDBJ databases">
        <title>Lactobacillus sanfranciscensis Ah4 draft denome sequence.</title>
        <authorList>
            <person name="Zhang G."/>
        </authorList>
    </citation>
    <scope>NUCLEOTIDE SEQUENCE [LARGE SCALE GENOMIC DNA]</scope>
    <source>
        <strain evidence="1 2">Ah4</strain>
    </source>
</reference>
<name>A0A5C4TJ16_FRUSA</name>
<proteinExistence type="predicted"/>
<protein>
    <submittedName>
        <fullName evidence="1">Uncharacterized protein</fullName>
    </submittedName>
</protein>
<evidence type="ECO:0000313" key="1">
    <source>
        <dbReference type="EMBL" id="TNK90151.1"/>
    </source>
</evidence>
<evidence type="ECO:0000313" key="2">
    <source>
        <dbReference type="Proteomes" id="UP000313312"/>
    </source>
</evidence>
<gene>
    <name evidence="1" type="ORF">DID87_05310</name>
</gene>
<organism evidence="1 2">
    <name type="scientific">Fructilactobacillus sanfranciscensis</name>
    <name type="common">Lactobacillus sanfranciscensis</name>
    <dbReference type="NCBI Taxonomy" id="1625"/>
    <lineage>
        <taxon>Bacteria</taxon>
        <taxon>Bacillati</taxon>
        <taxon>Bacillota</taxon>
        <taxon>Bacilli</taxon>
        <taxon>Lactobacillales</taxon>
        <taxon>Lactobacillaceae</taxon>
        <taxon>Fructilactobacillus</taxon>
    </lineage>
</organism>
<dbReference type="RefSeq" id="WP_049777561.1">
    <property type="nucleotide sequence ID" value="NZ_RPFX01000019.1"/>
</dbReference>
<dbReference type="EMBL" id="QFCR01000016">
    <property type="protein sequence ID" value="TNK90151.1"/>
    <property type="molecule type" value="Genomic_DNA"/>
</dbReference>
<dbReference type="Proteomes" id="UP000313312">
    <property type="component" value="Unassembled WGS sequence"/>
</dbReference>
<sequence length="71" mass="7616">MMGTTFLKVSAEVNSKIIEPKIDPTAVIAEILTHSGTFFFSSCRYDSTALVSLNNNPTVIVTLAVIGEIPT</sequence>